<reference evidence="1 2" key="1">
    <citation type="submission" date="2017-11" db="EMBL/GenBank/DDBJ databases">
        <title>Complete genome of Rhizobium leguminosarum Norway, an ineffective micro-symbiont.</title>
        <authorList>
            <person name="Hoffrichter A."/>
            <person name="Liang J."/>
            <person name="Brachmann A."/>
            <person name="Marin M."/>
        </authorList>
    </citation>
    <scope>NUCLEOTIDE SEQUENCE [LARGE SCALE GENOMIC DNA]</scope>
    <source>
        <strain evidence="1 2">Norway</strain>
    </source>
</reference>
<gene>
    <name evidence="1" type="ORF">CUJ84_Chr002656</name>
</gene>
<evidence type="ECO:0000313" key="2">
    <source>
        <dbReference type="Proteomes" id="UP000238523"/>
    </source>
</evidence>
<dbReference type="Proteomes" id="UP000238523">
    <property type="component" value="Chromosome"/>
</dbReference>
<protein>
    <submittedName>
        <fullName evidence="1">Uncharacterized protein</fullName>
    </submittedName>
</protein>
<organism evidence="1 2">
    <name type="scientific">Rhizobium leguminosarum</name>
    <dbReference type="NCBI Taxonomy" id="384"/>
    <lineage>
        <taxon>Bacteria</taxon>
        <taxon>Pseudomonadati</taxon>
        <taxon>Pseudomonadota</taxon>
        <taxon>Alphaproteobacteria</taxon>
        <taxon>Hyphomicrobiales</taxon>
        <taxon>Rhizobiaceae</taxon>
        <taxon>Rhizobium/Agrobacterium group</taxon>
        <taxon>Rhizobium</taxon>
    </lineage>
</organism>
<name>A0A2K9Z441_RHILE</name>
<accession>A0A2K9Z441</accession>
<proteinExistence type="predicted"/>
<sequence length="110" mass="11701">MPVASTEVVLAERLNSARPGAARSSGAFSVPFAATRLGRTFHSSLIPALGLDPRDVTGIQCAQVLGHGRIISWQHRVIHGADAPWLDSCDKHSNEGAWWYAAVPLEAACA</sequence>
<dbReference type="AlphaFoldDB" id="A0A2K9Z441"/>
<dbReference type="EMBL" id="CP025012">
    <property type="protein sequence ID" value="AUW43009.1"/>
    <property type="molecule type" value="Genomic_DNA"/>
</dbReference>
<evidence type="ECO:0000313" key="1">
    <source>
        <dbReference type="EMBL" id="AUW43009.1"/>
    </source>
</evidence>